<evidence type="ECO:0000313" key="3">
    <source>
        <dbReference type="Proteomes" id="UP000735302"/>
    </source>
</evidence>
<keyword evidence="3" id="KW-1185">Reference proteome</keyword>
<reference evidence="2 3" key="1">
    <citation type="journal article" date="2021" name="Elife">
        <title>Chloroplast acquisition without the gene transfer in kleptoplastic sea slugs, Plakobranchus ocellatus.</title>
        <authorList>
            <person name="Maeda T."/>
            <person name="Takahashi S."/>
            <person name="Yoshida T."/>
            <person name="Shimamura S."/>
            <person name="Takaki Y."/>
            <person name="Nagai Y."/>
            <person name="Toyoda A."/>
            <person name="Suzuki Y."/>
            <person name="Arimoto A."/>
            <person name="Ishii H."/>
            <person name="Satoh N."/>
            <person name="Nishiyama T."/>
            <person name="Hasebe M."/>
            <person name="Maruyama T."/>
            <person name="Minagawa J."/>
            <person name="Obokata J."/>
            <person name="Shigenobu S."/>
        </authorList>
    </citation>
    <scope>NUCLEOTIDE SEQUENCE [LARGE SCALE GENOMIC DNA]</scope>
</reference>
<sequence length="73" mass="7386">MGSGGSSGRGVGYHPRGPGFESQSGPNQFIIASPCPPSTKWGTGGGARTRDRRIPVDIGADSLATLPPTPHGD</sequence>
<accession>A0AAV3YW25</accession>
<comment type="caution">
    <text evidence="2">The sequence shown here is derived from an EMBL/GenBank/DDBJ whole genome shotgun (WGS) entry which is preliminary data.</text>
</comment>
<dbReference type="Proteomes" id="UP000735302">
    <property type="component" value="Unassembled WGS sequence"/>
</dbReference>
<dbReference type="AlphaFoldDB" id="A0AAV3YW25"/>
<feature type="compositionally biased region" description="Gly residues" evidence="1">
    <location>
        <begin position="1"/>
        <end position="11"/>
    </location>
</feature>
<evidence type="ECO:0000256" key="1">
    <source>
        <dbReference type="SAM" id="MobiDB-lite"/>
    </source>
</evidence>
<evidence type="ECO:0000313" key="2">
    <source>
        <dbReference type="EMBL" id="GFN86253.1"/>
    </source>
</evidence>
<name>A0AAV3YW25_9GAST</name>
<feature type="region of interest" description="Disordered" evidence="1">
    <location>
        <begin position="1"/>
        <end position="73"/>
    </location>
</feature>
<organism evidence="2 3">
    <name type="scientific">Plakobranchus ocellatus</name>
    <dbReference type="NCBI Taxonomy" id="259542"/>
    <lineage>
        <taxon>Eukaryota</taxon>
        <taxon>Metazoa</taxon>
        <taxon>Spiralia</taxon>
        <taxon>Lophotrochozoa</taxon>
        <taxon>Mollusca</taxon>
        <taxon>Gastropoda</taxon>
        <taxon>Heterobranchia</taxon>
        <taxon>Euthyneura</taxon>
        <taxon>Panpulmonata</taxon>
        <taxon>Sacoglossa</taxon>
        <taxon>Placobranchoidea</taxon>
        <taxon>Plakobranchidae</taxon>
        <taxon>Plakobranchus</taxon>
    </lineage>
</organism>
<gene>
    <name evidence="2" type="ORF">PoB_001275900</name>
</gene>
<dbReference type="EMBL" id="BLXT01001503">
    <property type="protein sequence ID" value="GFN86253.1"/>
    <property type="molecule type" value="Genomic_DNA"/>
</dbReference>
<protein>
    <submittedName>
        <fullName evidence="2">Uncharacterized protein</fullName>
    </submittedName>
</protein>
<proteinExistence type="predicted"/>